<gene>
    <name evidence="2" type="ORF">NEZAVI_LOCUS14827</name>
</gene>
<dbReference type="InterPro" id="IPR029058">
    <property type="entry name" value="AB_hydrolase_fold"/>
</dbReference>
<reference evidence="2" key="1">
    <citation type="submission" date="2022-01" db="EMBL/GenBank/DDBJ databases">
        <authorList>
            <person name="King R."/>
        </authorList>
    </citation>
    <scope>NUCLEOTIDE SEQUENCE</scope>
</reference>
<keyword evidence="3" id="KW-1185">Reference proteome</keyword>
<accession>A0A9P0MYE3</accession>
<dbReference type="GO" id="GO:0035197">
    <property type="term" value="F:siRNA binding"/>
    <property type="evidence" value="ECO:0007669"/>
    <property type="project" value="TreeGrafter"/>
</dbReference>
<dbReference type="EMBL" id="OV725083">
    <property type="protein sequence ID" value="CAH1407007.1"/>
    <property type="molecule type" value="Genomic_DNA"/>
</dbReference>
<proteinExistence type="predicted"/>
<dbReference type="GO" id="GO:0031048">
    <property type="term" value="P:regulatory ncRNA-mediated heterochromatin formation"/>
    <property type="evidence" value="ECO:0007669"/>
    <property type="project" value="TreeGrafter"/>
</dbReference>
<dbReference type="OrthoDB" id="421951at2759"/>
<sequence>MFPLFKKNVISKFMLSKFSGLFPRNITTMSSSGELCFPKTLEEFGYRFNDCGKLRKIDQKTGESTDAPFEFNISSDPSYNQKHYEALGEIITEEVYTMLRDLGLKQLPVPPGNDNSSFIFASEDAHLVPKLAVLIHGTGVVRAGQWARSLIINDSLETGTQIPYIRKAINLGYGVIVMNTNDNYRLIDGKKFPIEGSSNPSEHASTVWKHYVLPTAAEKILLIAHSFGGVVTMSLASNFEEDFLRRVKAIALTDSVHGRIPRAVSSRLAEYLSEVGRNWVTSSEPLDKMLPEQQGEIQCVSAGTTKHELTSASSIESVFNFAESLLASGPLATNNSI</sequence>
<dbReference type="GO" id="GO:0005634">
    <property type="term" value="C:nucleus"/>
    <property type="evidence" value="ECO:0007669"/>
    <property type="project" value="TreeGrafter"/>
</dbReference>
<dbReference type="PANTHER" id="PTHR21357">
    <property type="entry name" value="FAM172 FAMILY PROTEIN HOMOLOG CG10038"/>
    <property type="match status" value="1"/>
</dbReference>
<dbReference type="PANTHER" id="PTHR21357:SF4">
    <property type="entry name" value="FAM172 FAMILY PROTEIN HOMOLOG CG10038"/>
    <property type="match status" value="1"/>
</dbReference>
<dbReference type="Pfam" id="PF22749">
    <property type="entry name" value="Arb2"/>
    <property type="match status" value="1"/>
</dbReference>
<dbReference type="Proteomes" id="UP001152798">
    <property type="component" value="Chromosome 7"/>
</dbReference>
<dbReference type="InterPro" id="IPR053858">
    <property type="entry name" value="Arb2_dom"/>
</dbReference>
<name>A0A9P0MYE3_NEZVI</name>
<dbReference type="SUPFAM" id="SSF53474">
    <property type="entry name" value="alpha/beta-Hydrolases"/>
    <property type="match status" value="1"/>
</dbReference>
<evidence type="ECO:0000313" key="2">
    <source>
        <dbReference type="EMBL" id="CAH1407007.1"/>
    </source>
</evidence>
<dbReference type="Gene3D" id="3.40.50.1820">
    <property type="entry name" value="alpha/beta hydrolase"/>
    <property type="match status" value="1"/>
</dbReference>
<evidence type="ECO:0000259" key="1">
    <source>
        <dbReference type="Pfam" id="PF22749"/>
    </source>
</evidence>
<dbReference type="InterPro" id="IPR048263">
    <property type="entry name" value="Arb2"/>
</dbReference>
<organism evidence="2 3">
    <name type="scientific">Nezara viridula</name>
    <name type="common">Southern green stink bug</name>
    <name type="synonym">Cimex viridulus</name>
    <dbReference type="NCBI Taxonomy" id="85310"/>
    <lineage>
        <taxon>Eukaryota</taxon>
        <taxon>Metazoa</taxon>
        <taxon>Ecdysozoa</taxon>
        <taxon>Arthropoda</taxon>
        <taxon>Hexapoda</taxon>
        <taxon>Insecta</taxon>
        <taxon>Pterygota</taxon>
        <taxon>Neoptera</taxon>
        <taxon>Paraneoptera</taxon>
        <taxon>Hemiptera</taxon>
        <taxon>Heteroptera</taxon>
        <taxon>Panheteroptera</taxon>
        <taxon>Pentatomomorpha</taxon>
        <taxon>Pentatomoidea</taxon>
        <taxon>Pentatomidae</taxon>
        <taxon>Pentatominae</taxon>
        <taxon>Nezara</taxon>
    </lineage>
</organism>
<protein>
    <recommendedName>
        <fullName evidence="1">Arb2 domain-containing protein</fullName>
    </recommendedName>
</protein>
<dbReference type="AlphaFoldDB" id="A0A9P0MYE3"/>
<feature type="domain" description="Arb2" evidence="1">
    <location>
        <begin position="37"/>
        <end position="286"/>
    </location>
</feature>
<evidence type="ECO:0000313" key="3">
    <source>
        <dbReference type="Proteomes" id="UP001152798"/>
    </source>
</evidence>